<evidence type="ECO:0000313" key="3">
    <source>
        <dbReference type="Proteomes" id="UP000799539"/>
    </source>
</evidence>
<organism evidence="2 3">
    <name type="scientific">Cercospora zeae-maydis SCOH1-5</name>
    <dbReference type="NCBI Taxonomy" id="717836"/>
    <lineage>
        <taxon>Eukaryota</taxon>
        <taxon>Fungi</taxon>
        <taxon>Dikarya</taxon>
        <taxon>Ascomycota</taxon>
        <taxon>Pezizomycotina</taxon>
        <taxon>Dothideomycetes</taxon>
        <taxon>Dothideomycetidae</taxon>
        <taxon>Mycosphaerellales</taxon>
        <taxon>Mycosphaerellaceae</taxon>
        <taxon>Cercospora</taxon>
    </lineage>
</organism>
<accession>A0A6A6FBJ8</accession>
<dbReference type="AlphaFoldDB" id="A0A6A6FBJ8"/>
<feature type="signal peptide" evidence="1">
    <location>
        <begin position="1"/>
        <end position="19"/>
    </location>
</feature>
<evidence type="ECO:0000313" key="2">
    <source>
        <dbReference type="EMBL" id="KAF2210688.1"/>
    </source>
</evidence>
<dbReference type="EMBL" id="ML992680">
    <property type="protein sequence ID" value="KAF2210688.1"/>
    <property type="molecule type" value="Genomic_DNA"/>
</dbReference>
<protein>
    <submittedName>
        <fullName evidence="2">Uncharacterized protein</fullName>
    </submittedName>
</protein>
<feature type="chain" id="PRO_5025625742" evidence="1">
    <location>
        <begin position="20"/>
        <end position="138"/>
    </location>
</feature>
<keyword evidence="3" id="KW-1185">Reference proteome</keyword>
<keyword evidence="1" id="KW-0732">Signal</keyword>
<gene>
    <name evidence="2" type="ORF">CERZMDRAFT_99298</name>
</gene>
<dbReference type="Proteomes" id="UP000799539">
    <property type="component" value="Unassembled WGS sequence"/>
</dbReference>
<sequence>MFGLLHLAALSAAAVCASALPQQQTTPGVDSDFVCPAADMQQTHCMGPKDCLYPMPGNCANYIQCQPTDGTYETEVVRLAGKRDLRLVAVITRHVFLLLIRGLLFNQSALPAPATASLPDLRTQQELDMIVTGNYAPC</sequence>
<reference evidence="2" key="1">
    <citation type="journal article" date="2020" name="Stud. Mycol.">
        <title>101 Dothideomycetes genomes: a test case for predicting lifestyles and emergence of pathogens.</title>
        <authorList>
            <person name="Haridas S."/>
            <person name="Albert R."/>
            <person name="Binder M."/>
            <person name="Bloem J."/>
            <person name="Labutti K."/>
            <person name="Salamov A."/>
            <person name="Andreopoulos B."/>
            <person name="Baker S."/>
            <person name="Barry K."/>
            <person name="Bills G."/>
            <person name="Bluhm B."/>
            <person name="Cannon C."/>
            <person name="Castanera R."/>
            <person name="Culley D."/>
            <person name="Daum C."/>
            <person name="Ezra D."/>
            <person name="Gonzalez J."/>
            <person name="Henrissat B."/>
            <person name="Kuo A."/>
            <person name="Liang C."/>
            <person name="Lipzen A."/>
            <person name="Lutzoni F."/>
            <person name="Magnuson J."/>
            <person name="Mondo S."/>
            <person name="Nolan M."/>
            <person name="Ohm R."/>
            <person name="Pangilinan J."/>
            <person name="Park H.-J."/>
            <person name="Ramirez L."/>
            <person name="Alfaro M."/>
            <person name="Sun H."/>
            <person name="Tritt A."/>
            <person name="Yoshinaga Y."/>
            <person name="Zwiers L.-H."/>
            <person name="Turgeon B."/>
            <person name="Goodwin S."/>
            <person name="Spatafora J."/>
            <person name="Crous P."/>
            <person name="Grigoriev I."/>
        </authorList>
    </citation>
    <scope>NUCLEOTIDE SEQUENCE</scope>
    <source>
        <strain evidence="2">SCOH1-5</strain>
    </source>
</reference>
<proteinExistence type="predicted"/>
<evidence type="ECO:0000256" key="1">
    <source>
        <dbReference type="SAM" id="SignalP"/>
    </source>
</evidence>
<dbReference type="OrthoDB" id="6020543at2759"/>
<name>A0A6A6FBJ8_9PEZI</name>